<dbReference type="Proteomes" id="UP000284243">
    <property type="component" value="Unassembled WGS sequence"/>
</dbReference>
<evidence type="ECO:0000313" key="1">
    <source>
        <dbReference type="EMBL" id="RGU56128.1"/>
    </source>
</evidence>
<organism evidence="1 2">
    <name type="scientific">Odoribacter splanchnicus</name>
    <dbReference type="NCBI Taxonomy" id="28118"/>
    <lineage>
        <taxon>Bacteria</taxon>
        <taxon>Pseudomonadati</taxon>
        <taxon>Bacteroidota</taxon>
        <taxon>Bacteroidia</taxon>
        <taxon>Bacteroidales</taxon>
        <taxon>Odoribacteraceae</taxon>
        <taxon>Odoribacter</taxon>
    </lineage>
</organism>
<dbReference type="EMBL" id="QRYC01000012">
    <property type="protein sequence ID" value="RGU56128.1"/>
    <property type="molecule type" value="Genomic_DNA"/>
</dbReference>
<proteinExistence type="predicted"/>
<reference evidence="1 2" key="1">
    <citation type="submission" date="2018-08" db="EMBL/GenBank/DDBJ databases">
        <title>A genome reference for cultivated species of the human gut microbiota.</title>
        <authorList>
            <person name="Zou Y."/>
            <person name="Xue W."/>
            <person name="Luo G."/>
        </authorList>
    </citation>
    <scope>NUCLEOTIDE SEQUENCE [LARGE SCALE GENOMIC DNA]</scope>
    <source>
        <strain evidence="1 2">AF16-14</strain>
    </source>
</reference>
<name>A0A1Y3YHU9_9BACT</name>
<dbReference type="AlphaFoldDB" id="A0A1Y3YHU9"/>
<dbReference type="GeneID" id="61275272"/>
<gene>
    <name evidence="1" type="ORF">DWW57_10245</name>
</gene>
<comment type="caution">
    <text evidence="1">The sequence shown here is derived from an EMBL/GenBank/DDBJ whole genome shotgun (WGS) entry which is preliminary data.</text>
</comment>
<evidence type="ECO:0000313" key="2">
    <source>
        <dbReference type="Proteomes" id="UP000284243"/>
    </source>
</evidence>
<dbReference type="RefSeq" id="WP_013612240.1">
    <property type="nucleotide sequence ID" value="NZ_BAABYK010000001.1"/>
</dbReference>
<protein>
    <submittedName>
        <fullName evidence="1">Uncharacterized protein</fullName>
    </submittedName>
</protein>
<accession>A0A1Y3YHU9</accession>
<sequence length="60" mass="6860">MDYLFCPTSCFCEKSKCAPVEGNIVPELIGTNNSDKQIWELDDICKLFKINKHDLLVLPE</sequence>